<keyword evidence="7" id="KW-0676">Redox-active center</keyword>
<dbReference type="InterPro" id="IPR004099">
    <property type="entry name" value="Pyr_nucl-diS_OxRdtase_dimer"/>
</dbReference>
<evidence type="ECO:0000256" key="7">
    <source>
        <dbReference type="ARBA" id="ARBA00023284"/>
    </source>
</evidence>
<dbReference type="Gene3D" id="3.50.50.60">
    <property type="entry name" value="FAD/NAD(P)-binding domain"/>
    <property type="match status" value="2"/>
</dbReference>
<dbReference type="PRINTS" id="PR00411">
    <property type="entry name" value="PNDRDTASEI"/>
</dbReference>
<feature type="domain" description="Pyridine nucleotide-disulphide oxidoreductase dimerisation" evidence="8">
    <location>
        <begin position="335"/>
        <end position="419"/>
    </location>
</feature>
<proteinExistence type="inferred from homology"/>
<evidence type="ECO:0000256" key="6">
    <source>
        <dbReference type="ARBA" id="ARBA00023097"/>
    </source>
</evidence>
<sequence>MKVIVVGCTHAGVTVVTEVLKHHPDAEVTVYERNDNVSFLSCGIALYLQDTVKRLEDMFYETPEHLTALGANVKTEYDVLKIDASKQQITIQNLKTRLISTDTYDRLVMTSGSAASVPPIHGVDSSKVLVCKNYHQALAIKKNAALSRQVTIVGAGYSGIELAEAYANTDHQVTLLQGDEQVLGNYIDPEMSARIVALLRQHGVTVHLSTPVTAFATKGPTDPVVIKTSKGDFNSDFVVVCTGFVPNTELVQGQVALDRNNAIITNEWLETSEPTIFAAGDACAAKFNPTDQPTFIPLATNAVQQGRIIARNLFGHVQRYPGTQATTALRLFAQTLATTGVTLKRALASGIAAASVTYRGPYRPLFMPQTSEVVIELVYAKTNHRILGAQFYGEYDLTQSANAVSISIQNKNTIEDLAFTDTLFNPFYDQPVNYLNQVAQMALDQEG</sequence>
<evidence type="ECO:0000259" key="8">
    <source>
        <dbReference type="Pfam" id="PF02852"/>
    </source>
</evidence>
<dbReference type="EMBL" id="JBHTIO010000044">
    <property type="protein sequence ID" value="MFD0898152.1"/>
    <property type="molecule type" value="Genomic_DNA"/>
</dbReference>
<dbReference type="InterPro" id="IPR023753">
    <property type="entry name" value="FAD/NAD-binding_dom"/>
</dbReference>
<organism evidence="10 11">
    <name type="scientific">Loigolactobacillus binensis</name>
    <dbReference type="NCBI Taxonomy" id="2559922"/>
    <lineage>
        <taxon>Bacteria</taxon>
        <taxon>Bacillati</taxon>
        <taxon>Bacillota</taxon>
        <taxon>Bacilli</taxon>
        <taxon>Lactobacillales</taxon>
        <taxon>Lactobacillaceae</taxon>
        <taxon>Loigolactobacillus</taxon>
    </lineage>
</organism>
<evidence type="ECO:0000256" key="4">
    <source>
        <dbReference type="ARBA" id="ARBA00022827"/>
    </source>
</evidence>
<dbReference type="Gene3D" id="3.30.390.30">
    <property type="match status" value="1"/>
</dbReference>
<feature type="domain" description="FAD/NAD(P)-binding" evidence="9">
    <location>
        <begin position="1"/>
        <end position="306"/>
    </location>
</feature>
<keyword evidence="4" id="KW-0274">FAD</keyword>
<dbReference type="InterPro" id="IPR036188">
    <property type="entry name" value="FAD/NAD-bd_sf"/>
</dbReference>
<comment type="similarity">
    <text evidence="2">Belongs to the class-III pyridine nucleotide-disulfide oxidoreductase family.</text>
</comment>
<keyword evidence="11" id="KW-1185">Reference proteome</keyword>
<keyword evidence="5" id="KW-0560">Oxidoreductase</keyword>
<evidence type="ECO:0000313" key="11">
    <source>
        <dbReference type="Proteomes" id="UP001597104"/>
    </source>
</evidence>
<dbReference type="PANTHER" id="PTHR43429">
    <property type="entry name" value="PYRIDINE NUCLEOTIDE-DISULFIDE OXIDOREDUCTASE DOMAIN-CONTAINING"/>
    <property type="match status" value="1"/>
</dbReference>
<dbReference type="InterPro" id="IPR016156">
    <property type="entry name" value="FAD/NAD-linked_Rdtase_dimer_sf"/>
</dbReference>
<evidence type="ECO:0000256" key="2">
    <source>
        <dbReference type="ARBA" id="ARBA00009130"/>
    </source>
</evidence>
<evidence type="ECO:0000313" key="10">
    <source>
        <dbReference type="EMBL" id="MFD0898152.1"/>
    </source>
</evidence>
<comment type="cofactor">
    <cofactor evidence="1">
        <name>FAD</name>
        <dbReference type="ChEBI" id="CHEBI:57692"/>
    </cofactor>
</comment>
<reference evidence="11" key="1">
    <citation type="journal article" date="2019" name="Int. J. Syst. Evol. Microbiol.">
        <title>The Global Catalogue of Microorganisms (GCM) 10K type strain sequencing project: providing services to taxonomists for standard genome sequencing and annotation.</title>
        <authorList>
            <consortium name="The Broad Institute Genomics Platform"/>
            <consortium name="The Broad Institute Genome Sequencing Center for Infectious Disease"/>
            <person name="Wu L."/>
            <person name="Ma J."/>
        </authorList>
    </citation>
    <scope>NUCLEOTIDE SEQUENCE [LARGE SCALE GENOMIC DNA]</scope>
    <source>
        <strain evidence="11">CCM 8925</strain>
    </source>
</reference>
<dbReference type="SUPFAM" id="SSF55424">
    <property type="entry name" value="FAD/NAD-linked reductases, dimerisation (C-terminal) domain"/>
    <property type="match status" value="1"/>
</dbReference>
<dbReference type="Proteomes" id="UP001597104">
    <property type="component" value="Unassembled WGS sequence"/>
</dbReference>
<dbReference type="SUPFAM" id="SSF51905">
    <property type="entry name" value="FAD/NAD(P)-binding domain"/>
    <property type="match status" value="1"/>
</dbReference>
<name>A0ABW3EDD9_9LACO</name>
<dbReference type="RefSeq" id="WP_137636383.1">
    <property type="nucleotide sequence ID" value="NZ_BJDN01000001.1"/>
</dbReference>
<evidence type="ECO:0000256" key="5">
    <source>
        <dbReference type="ARBA" id="ARBA00023002"/>
    </source>
</evidence>
<dbReference type="InterPro" id="IPR050260">
    <property type="entry name" value="FAD-bd_OxRdtase"/>
</dbReference>
<accession>A0ABW3EDD9</accession>
<keyword evidence="3" id="KW-0285">Flavoprotein</keyword>
<evidence type="ECO:0000256" key="3">
    <source>
        <dbReference type="ARBA" id="ARBA00022630"/>
    </source>
</evidence>
<dbReference type="PANTHER" id="PTHR43429:SF1">
    <property type="entry name" value="NAD(P)H SULFUR OXIDOREDUCTASE (COA-DEPENDENT)"/>
    <property type="match status" value="1"/>
</dbReference>
<evidence type="ECO:0000256" key="1">
    <source>
        <dbReference type="ARBA" id="ARBA00001974"/>
    </source>
</evidence>
<keyword evidence="6" id="KW-0558">Oxidation</keyword>
<comment type="caution">
    <text evidence="10">The sequence shown here is derived from an EMBL/GenBank/DDBJ whole genome shotgun (WGS) entry which is preliminary data.</text>
</comment>
<dbReference type="Pfam" id="PF07992">
    <property type="entry name" value="Pyr_redox_2"/>
    <property type="match status" value="1"/>
</dbReference>
<evidence type="ECO:0000259" key="9">
    <source>
        <dbReference type="Pfam" id="PF07992"/>
    </source>
</evidence>
<dbReference type="Pfam" id="PF02852">
    <property type="entry name" value="Pyr_redox_dim"/>
    <property type="match status" value="1"/>
</dbReference>
<dbReference type="PRINTS" id="PR00368">
    <property type="entry name" value="FADPNR"/>
</dbReference>
<protein>
    <submittedName>
        <fullName evidence="10">FAD-dependent oxidoreductase</fullName>
    </submittedName>
</protein>
<gene>
    <name evidence="10" type="ORF">ACFQZ7_10500</name>
</gene>